<comment type="caution">
    <text evidence="2">The sequence shown here is derived from an EMBL/GenBank/DDBJ whole genome shotgun (WGS) entry which is preliminary data.</text>
</comment>
<protein>
    <recommendedName>
        <fullName evidence="4">Type II toxin-antitoxin system RelE/ParE family toxin</fullName>
    </recommendedName>
</protein>
<evidence type="ECO:0000256" key="1">
    <source>
        <dbReference type="ARBA" id="ARBA00022649"/>
    </source>
</evidence>
<gene>
    <name evidence="2" type="ORF">CYJ41_06345</name>
</gene>
<evidence type="ECO:0008006" key="4">
    <source>
        <dbReference type="Google" id="ProtNLM"/>
    </source>
</evidence>
<dbReference type="InterPro" id="IPR007712">
    <property type="entry name" value="RelE/ParE_toxin"/>
</dbReference>
<reference evidence="2 3" key="1">
    <citation type="submission" date="2017-12" db="EMBL/GenBank/DDBJ databases">
        <title>Phylogenetic diversity of female urinary microbiome.</title>
        <authorList>
            <person name="Thomas-White K."/>
            <person name="Wolfe A.J."/>
        </authorList>
    </citation>
    <scope>NUCLEOTIDE SEQUENCE [LARGE SCALE GENOMIC DNA]</scope>
    <source>
        <strain evidence="2 3">UMB0112</strain>
    </source>
</reference>
<accession>A0A2I1N9L7</accession>
<dbReference type="Proteomes" id="UP000234639">
    <property type="component" value="Unassembled WGS sequence"/>
</dbReference>
<keyword evidence="1" id="KW-1277">Toxin-antitoxin system</keyword>
<dbReference type="Gene3D" id="3.30.2310.20">
    <property type="entry name" value="RelE-like"/>
    <property type="match status" value="1"/>
</dbReference>
<proteinExistence type="predicted"/>
<sequence>MTKVADKFFSKHKKVYEKFIENIKSYYHFKNPNVDIKAMKSYKNLYRMRINDYRVVYKLVNGEIKIVSVIAVGSRGQIYNDF</sequence>
<dbReference type="Pfam" id="PF05016">
    <property type="entry name" value="ParE_toxin"/>
    <property type="match status" value="1"/>
</dbReference>
<name>A0A2I1N9L7_9BACT</name>
<dbReference type="InterPro" id="IPR035093">
    <property type="entry name" value="RelE/ParE_toxin_dom_sf"/>
</dbReference>
<evidence type="ECO:0000313" key="2">
    <source>
        <dbReference type="EMBL" id="PKZ29084.1"/>
    </source>
</evidence>
<organism evidence="2 3">
    <name type="scientific">Campylobacter ureolyticus</name>
    <dbReference type="NCBI Taxonomy" id="827"/>
    <lineage>
        <taxon>Bacteria</taxon>
        <taxon>Pseudomonadati</taxon>
        <taxon>Campylobacterota</taxon>
        <taxon>Epsilonproteobacteria</taxon>
        <taxon>Campylobacterales</taxon>
        <taxon>Campylobacteraceae</taxon>
        <taxon>Campylobacter</taxon>
    </lineage>
</organism>
<dbReference type="AlphaFoldDB" id="A0A2I1N9L7"/>
<dbReference type="EMBL" id="PKHU01000005">
    <property type="protein sequence ID" value="PKZ29084.1"/>
    <property type="molecule type" value="Genomic_DNA"/>
</dbReference>
<evidence type="ECO:0000313" key="3">
    <source>
        <dbReference type="Proteomes" id="UP000234639"/>
    </source>
</evidence>
<dbReference type="SUPFAM" id="SSF143011">
    <property type="entry name" value="RelE-like"/>
    <property type="match status" value="1"/>
</dbReference>